<dbReference type="EMBL" id="HBUE01259328">
    <property type="protein sequence ID" value="CAG6558251.1"/>
    <property type="molecule type" value="Transcribed_RNA"/>
</dbReference>
<accession>A0A8D8IUB8</accession>
<dbReference type="EMBL" id="HBUE01154272">
    <property type="protein sequence ID" value="CAG6506927.1"/>
    <property type="molecule type" value="Transcribed_RNA"/>
</dbReference>
<name>A0A8D8IUB8_CULPI</name>
<protein>
    <submittedName>
        <fullName evidence="1">(northern house mosquito) hypothetical protein</fullName>
    </submittedName>
</protein>
<reference evidence="1" key="1">
    <citation type="submission" date="2021-05" db="EMBL/GenBank/DDBJ databases">
        <authorList>
            <person name="Alioto T."/>
            <person name="Alioto T."/>
            <person name="Gomez Garrido J."/>
        </authorList>
    </citation>
    <scope>NUCLEOTIDE SEQUENCE</scope>
</reference>
<organism evidence="1">
    <name type="scientific">Culex pipiens</name>
    <name type="common">House mosquito</name>
    <dbReference type="NCBI Taxonomy" id="7175"/>
    <lineage>
        <taxon>Eukaryota</taxon>
        <taxon>Metazoa</taxon>
        <taxon>Ecdysozoa</taxon>
        <taxon>Arthropoda</taxon>
        <taxon>Hexapoda</taxon>
        <taxon>Insecta</taxon>
        <taxon>Pterygota</taxon>
        <taxon>Neoptera</taxon>
        <taxon>Endopterygota</taxon>
        <taxon>Diptera</taxon>
        <taxon>Nematocera</taxon>
        <taxon>Culicoidea</taxon>
        <taxon>Culicidae</taxon>
        <taxon>Culicinae</taxon>
        <taxon>Culicini</taxon>
        <taxon>Culex</taxon>
        <taxon>Culex</taxon>
    </lineage>
</organism>
<evidence type="ECO:0000313" key="1">
    <source>
        <dbReference type="EMBL" id="CAG6558251.1"/>
    </source>
</evidence>
<proteinExistence type="predicted"/>
<sequence length="110" mass="12804">MFQYVGIVFNCYCIIRYHFDSICIGRILQWAPFIGFFELSQWCLKFELGHFISEITHYGTINHLLRNKIHVNLLSKLSLTVNAAIPFKAQILGHSSQLLEAFSYYVKNPC</sequence>
<dbReference type="AlphaFoldDB" id="A0A8D8IUB8"/>